<evidence type="ECO:0000313" key="2">
    <source>
        <dbReference type="EMBL" id="KYN34041.1"/>
    </source>
</evidence>
<proteinExistence type="predicted"/>
<feature type="region of interest" description="Disordered" evidence="1">
    <location>
        <begin position="1"/>
        <end position="20"/>
    </location>
</feature>
<gene>
    <name evidence="2" type="ORF">ALC56_11638</name>
</gene>
<protein>
    <submittedName>
        <fullName evidence="2">Uncharacterized protein</fullName>
    </submittedName>
</protein>
<dbReference type="EMBL" id="KQ981867">
    <property type="protein sequence ID" value="KYN34041.1"/>
    <property type="molecule type" value="Genomic_DNA"/>
</dbReference>
<evidence type="ECO:0000256" key="1">
    <source>
        <dbReference type="SAM" id="MobiDB-lite"/>
    </source>
</evidence>
<accession>A0A151JTX2</accession>
<dbReference type="Proteomes" id="UP000078541">
    <property type="component" value="Unassembled WGS sequence"/>
</dbReference>
<dbReference type="AlphaFoldDB" id="A0A151JTX2"/>
<evidence type="ECO:0000313" key="3">
    <source>
        <dbReference type="Proteomes" id="UP000078541"/>
    </source>
</evidence>
<organism evidence="2 3">
    <name type="scientific">Trachymyrmex septentrionalis</name>
    <dbReference type="NCBI Taxonomy" id="34720"/>
    <lineage>
        <taxon>Eukaryota</taxon>
        <taxon>Metazoa</taxon>
        <taxon>Ecdysozoa</taxon>
        <taxon>Arthropoda</taxon>
        <taxon>Hexapoda</taxon>
        <taxon>Insecta</taxon>
        <taxon>Pterygota</taxon>
        <taxon>Neoptera</taxon>
        <taxon>Endopterygota</taxon>
        <taxon>Hymenoptera</taxon>
        <taxon>Apocrita</taxon>
        <taxon>Aculeata</taxon>
        <taxon>Formicoidea</taxon>
        <taxon>Formicidae</taxon>
        <taxon>Myrmicinae</taxon>
        <taxon>Trachymyrmex</taxon>
    </lineage>
</organism>
<reference evidence="2 3" key="1">
    <citation type="submission" date="2016-03" db="EMBL/GenBank/DDBJ databases">
        <title>Trachymyrmex septentrionalis WGS genome.</title>
        <authorList>
            <person name="Nygaard S."/>
            <person name="Hu H."/>
            <person name="Boomsma J."/>
            <person name="Zhang G."/>
        </authorList>
    </citation>
    <scope>NUCLEOTIDE SEQUENCE [LARGE SCALE GENOMIC DNA]</scope>
    <source>
        <strain evidence="2">Tsep2-gDNA-1</strain>
        <tissue evidence="2">Whole body</tissue>
    </source>
</reference>
<keyword evidence="3" id="KW-1185">Reference proteome</keyword>
<sequence length="67" mass="7903">MSARASMMELRRPPLRNRGRKRRHRLMEAGTKMRVSSRIKIRGSLLSGRRKPCDSVEFRAPGRRIRE</sequence>
<name>A0A151JTX2_9HYME</name>